<evidence type="ECO:0000313" key="1">
    <source>
        <dbReference type="EMBL" id="KAI8557921.1"/>
    </source>
</evidence>
<reference evidence="1" key="1">
    <citation type="submission" date="2022-02" db="EMBL/GenBank/DDBJ databases">
        <title>Plant Genome Project.</title>
        <authorList>
            <person name="Zhang R.-G."/>
        </authorList>
    </citation>
    <scope>NUCLEOTIDE SEQUENCE</scope>
    <source>
        <strain evidence="1">AT1</strain>
    </source>
</reference>
<proteinExistence type="predicted"/>
<dbReference type="Proteomes" id="UP001062846">
    <property type="component" value="Chromosome 4"/>
</dbReference>
<organism evidence="1 2">
    <name type="scientific">Rhododendron molle</name>
    <name type="common">Chinese azalea</name>
    <name type="synonym">Azalea mollis</name>
    <dbReference type="NCBI Taxonomy" id="49168"/>
    <lineage>
        <taxon>Eukaryota</taxon>
        <taxon>Viridiplantae</taxon>
        <taxon>Streptophyta</taxon>
        <taxon>Embryophyta</taxon>
        <taxon>Tracheophyta</taxon>
        <taxon>Spermatophyta</taxon>
        <taxon>Magnoliopsida</taxon>
        <taxon>eudicotyledons</taxon>
        <taxon>Gunneridae</taxon>
        <taxon>Pentapetalae</taxon>
        <taxon>asterids</taxon>
        <taxon>Ericales</taxon>
        <taxon>Ericaceae</taxon>
        <taxon>Ericoideae</taxon>
        <taxon>Rhodoreae</taxon>
        <taxon>Rhododendron</taxon>
    </lineage>
</organism>
<comment type="caution">
    <text evidence="1">The sequence shown here is derived from an EMBL/GenBank/DDBJ whole genome shotgun (WGS) entry which is preliminary data.</text>
</comment>
<accession>A0ACC0NXA2</accession>
<name>A0ACC0NXA2_RHOML</name>
<protein>
    <submittedName>
        <fullName evidence="1">Uncharacterized protein</fullName>
    </submittedName>
</protein>
<gene>
    <name evidence="1" type="ORF">RHMOL_Rhmol04G0048300</name>
</gene>
<evidence type="ECO:0000313" key="2">
    <source>
        <dbReference type="Proteomes" id="UP001062846"/>
    </source>
</evidence>
<sequence>MLAPQSIQLGINDVVVAGGMESMSNVPKYLAEVRLMFPLQEIFTLLLLIKL</sequence>
<dbReference type="EMBL" id="CM046391">
    <property type="protein sequence ID" value="KAI8557921.1"/>
    <property type="molecule type" value="Genomic_DNA"/>
</dbReference>
<keyword evidence="2" id="KW-1185">Reference proteome</keyword>